<dbReference type="WBParaSite" id="SVE_1432100.1">
    <property type="protein sequence ID" value="SVE_1432100.1"/>
    <property type="gene ID" value="SVE_1432100"/>
</dbReference>
<sequence>MFVLIQNNSEKEQNEEIINICCHILPKNVNKDLKKDSISYEEYVYLDSFEENSIIERTDALETCPYYMLSKRDSADKLAPNFDETFRRRFMLDVRRVNVAIHKIVQQSPHFTSIIGSMHPFTKASKIELANSLYQIRWTFKGATYESAVNSVYALMKKSRYPTTKKQLYSCLQSINYFRMTSPLFTKHSKRLHSFANSKLLKNSVEMSPELVGDYDNLLKCVFAFPLHFMPTYEPYTLEIKLMHVKLVLVSVSFMLPNFVMYQSFFPIVVSNFL</sequence>
<protein>
    <submittedName>
        <fullName evidence="2">DUF4806 domain-containing protein</fullName>
    </submittedName>
</protein>
<dbReference type="AlphaFoldDB" id="A0A0K0FSV8"/>
<dbReference type="SUPFAM" id="SSF56672">
    <property type="entry name" value="DNA/RNA polymerases"/>
    <property type="match status" value="1"/>
</dbReference>
<evidence type="ECO:0000313" key="1">
    <source>
        <dbReference type="Proteomes" id="UP000035680"/>
    </source>
</evidence>
<reference evidence="2" key="2">
    <citation type="submission" date="2015-08" db="UniProtKB">
        <authorList>
            <consortium name="WormBaseParasite"/>
        </authorList>
    </citation>
    <scope>IDENTIFICATION</scope>
</reference>
<dbReference type="STRING" id="75913.A0A0K0FSV8"/>
<name>A0A0K0FSV8_STRVS</name>
<dbReference type="InterPro" id="IPR043502">
    <property type="entry name" value="DNA/RNA_pol_sf"/>
</dbReference>
<proteinExistence type="predicted"/>
<keyword evidence="1" id="KW-1185">Reference proteome</keyword>
<reference evidence="1" key="1">
    <citation type="submission" date="2014-07" db="EMBL/GenBank/DDBJ databases">
        <authorList>
            <person name="Martin A.A"/>
            <person name="De Silva N."/>
        </authorList>
    </citation>
    <scope>NUCLEOTIDE SEQUENCE</scope>
</reference>
<accession>A0A0K0FSV8</accession>
<dbReference type="Proteomes" id="UP000035680">
    <property type="component" value="Unassembled WGS sequence"/>
</dbReference>
<evidence type="ECO:0000313" key="2">
    <source>
        <dbReference type="WBParaSite" id="SVE_1432100.1"/>
    </source>
</evidence>
<organism evidence="1 2">
    <name type="scientific">Strongyloides venezuelensis</name>
    <name type="common">Threadworm</name>
    <dbReference type="NCBI Taxonomy" id="75913"/>
    <lineage>
        <taxon>Eukaryota</taxon>
        <taxon>Metazoa</taxon>
        <taxon>Ecdysozoa</taxon>
        <taxon>Nematoda</taxon>
        <taxon>Chromadorea</taxon>
        <taxon>Rhabditida</taxon>
        <taxon>Tylenchina</taxon>
        <taxon>Panagrolaimomorpha</taxon>
        <taxon>Strongyloidoidea</taxon>
        <taxon>Strongyloididae</taxon>
        <taxon>Strongyloides</taxon>
    </lineage>
</organism>